<reference evidence="4" key="1">
    <citation type="submission" date="2016-11" db="EMBL/GenBank/DDBJ databases">
        <authorList>
            <person name="Varghese N."/>
            <person name="Submissions S."/>
        </authorList>
    </citation>
    <scope>NUCLEOTIDE SEQUENCE [LARGE SCALE GENOMIC DNA]</scope>
    <source>
        <strain evidence="4">DSM 3071</strain>
    </source>
</reference>
<proteinExistence type="predicted"/>
<accession>A0A1M5UX36</accession>
<keyword evidence="1" id="KW-0723">Serine/threonine-protein kinase</keyword>
<dbReference type="InterPro" id="IPR050267">
    <property type="entry name" value="Anti-sigma-factor_SerPK"/>
</dbReference>
<dbReference type="CDD" id="cd16936">
    <property type="entry name" value="HATPase_RsbW-like"/>
    <property type="match status" value="1"/>
</dbReference>
<evidence type="ECO:0000313" key="4">
    <source>
        <dbReference type="Proteomes" id="UP000184278"/>
    </source>
</evidence>
<dbReference type="OrthoDB" id="9792240at2"/>
<evidence type="ECO:0000256" key="1">
    <source>
        <dbReference type="ARBA" id="ARBA00022527"/>
    </source>
</evidence>
<dbReference type="AlphaFoldDB" id="A0A1M5UX36"/>
<dbReference type="Proteomes" id="UP000184278">
    <property type="component" value="Unassembled WGS sequence"/>
</dbReference>
<dbReference type="InterPro" id="IPR036890">
    <property type="entry name" value="HATPase_C_sf"/>
</dbReference>
<dbReference type="Gene3D" id="3.30.565.10">
    <property type="entry name" value="Histidine kinase-like ATPase, C-terminal domain"/>
    <property type="match status" value="1"/>
</dbReference>
<evidence type="ECO:0000259" key="2">
    <source>
        <dbReference type="Pfam" id="PF13581"/>
    </source>
</evidence>
<keyword evidence="4" id="KW-1185">Reference proteome</keyword>
<dbReference type="PANTHER" id="PTHR35526">
    <property type="entry name" value="ANTI-SIGMA-F FACTOR RSBW-RELATED"/>
    <property type="match status" value="1"/>
</dbReference>
<organism evidence="3 4">
    <name type="scientific">Butyrivibrio fibrisolvens DSM 3071</name>
    <dbReference type="NCBI Taxonomy" id="1121131"/>
    <lineage>
        <taxon>Bacteria</taxon>
        <taxon>Bacillati</taxon>
        <taxon>Bacillota</taxon>
        <taxon>Clostridia</taxon>
        <taxon>Lachnospirales</taxon>
        <taxon>Lachnospiraceae</taxon>
        <taxon>Butyrivibrio</taxon>
    </lineage>
</organism>
<name>A0A1M5UX36_BUTFI</name>
<keyword evidence="3" id="KW-0418">Kinase</keyword>
<protein>
    <submittedName>
        <fullName evidence="3">Anti-sigma regulatory factor (Ser/Thr protein kinase)</fullName>
    </submittedName>
</protein>
<keyword evidence="3" id="KW-0808">Transferase</keyword>
<dbReference type="GO" id="GO:0004674">
    <property type="term" value="F:protein serine/threonine kinase activity"/>
    <property type="evidence" value="ECO:0007669"/>
    <property type="project" value="UniProtKB-KW"/>
</dbReference>
<dbReference type="InterPro" id="IPR003594">
    <property type="entry name" value="HATPase_dom"/>
</dbReference>
<dbReference type="EMBL" id="FQXK01000006">
    <property type="protein sequence ID" value="SHH67545.1"/>
    <property type="molecule type" value="Genomic_DNA"/>
</dbReference>
<dbReference type="STRING" id="1121131.SAMN02745229_00777"/>
<dbReference type="SUPFAM" id="SSF55874">
    <property type="entry name" value="ATPase domain of HSP90 chaperone/DNA topoisomerase II/histidine kinase"/>
    <property type="match status" value="1"/>
</dbReference>
<dbReference type="Pfam" id="PF13581">
    <property type="entry name" value="HATPase_c_2"/>
    <property type="match status" value="1"/>
</dbReference>
<evidence type="ECO:0000313" key="3">
    <source>
        <dbReference type="EMBL" id="SHH67545.1"/>
    </source>
</evidence>
<feature type="domain" description="Histidine kinase/HSP90-like ATPase" evidence="2">
    <location>
        <begin position="9"/>
        <end position="144"/>
    </location>
</feature>
<gene>
    <name evidence="3" type="ORF">SAMN02745229_00777</name>
</gene>
<sequence>MMEQRLSIEASIDNLDEVNGFVESHLEEAGCSMKQIMQMSLAVEEVFVNIAHYAYSKKDADGKAIPDTGTGPAEIILNADDSKILLTFIDEGMEYDPLKKEDPDTTLAAEDREIGGLGIFMVKKTMDDVSYRYEGGKNILTLTKMR</sequence>
<dbReference type="PANTHER" id="PTHR35526:SF6">
    <property type="entry name" value="SLR1861 PROTEIN"/>
    <property type="match status" value="1"/>
</dbReference>